<sequence>MNKTDVMSWIYFSHPKKADIVNILIIIAIWTVTVIVVNPLGNFPLNDDWVYGLAVKSILEKGDFRLPSPAHANLFFQAFWGALFCLPFGFSFTALRFSTLTLGLIGAIGTYGLLREVNANQKISLLAALLLVVNPLYFGLANSFMTDVPFLALSILSFYFLIRGLKRESTMEIILGICLAYITILIRQYAIIILLSFALAYSFKQRFKLKILLGSSLIFLSGILLHELYQKWLYSTGRMPLTAENTLTIIAEKVLIAIGKLDFGNHILMISIIYLSCLVFLALAIFWTKKLKLKILLGSSLMVSLVILLYKLYQQWLESKERTLLIMENVLMNMQKLDFGNHILIISIGCFIFPFIAIFFSGKFKEISRQHQRITLLALSSFFVVVMGKLIQQGKTMPFIGNVLVYFGLGPLTLRDTYILKVNYPPYSLGLKIFWLMMTAIGVVGALLLLYYLCSGILQTFSESEKWLNLLIISAILVYLFLLGIKYAFDRYFLLLVPLFMVLIVILNKDIAEQDIGKKITAFALTMIFIWGGFTIAATHDYLAWNRTRWQALNDLMEQGVTPEYIDGGYEFNGWYLNDIKYQKQRGKSYWWVNRDDYMISSGLLKGYQEVKRYPFARWLLLKQDNVFVLHKMAEDKTNGT</sequence>
<dbReference type="InterPro" id="IPR038731">
    <property type="entry name" value="RgtA/B/C-like"/>
</dbReference>
<evidence type="ECO:0000256" key="1">
    <source>
        <dbReference type="ARBA" id="ARBA00004651"/>
    </source>
</evidence>
<feature type="transmembrane region" description="Helical" evidence="8">
    <location>
        <begin position="520"/>
        <end position="539"/>
    </location>
</feature>
<feature type="transmembrane region" description="Helical" evidence="8">
    <location>
        <begin position="211"/>
        <end position="229"/>
    </location>
</feature>
<feature type="transmembrane region" description="Helical" evidence="8">
    <location>
        <begin position="267"/>
        <end position="288"/>
    </location>
</feature>
<keyword evidence="3" id="KW-0328">Glycosyltransferase</keyword>
<feature type="transmembrane region" description="Helical" evidence="8">
    <location>
        <begin position="374"/>
        <end position="391"/>
    </location>
</feature>
<dbReference type="Pfam" id="PF13231">
    <property type="entry name" value="PMT_2"/>
    <property type="match status" value="1"/>
</dbReference>
<dbReference type="PANTHER" id="PTHR33908">
    <property type="entry name" value="MANNOSYLTRANSFERASE YKCB-RELATED"/>
    <property type="match status" value="1"/>
</dbReference>
<feature type="transmembrane region" description="Helical" evidence="8">
    <location>
        <begin position="492"/>
        <end position="508"/>
    </location>
</feature>
<feature type="transmembrane region" description="Helical" evidence="8">
    <location>
        <begin position="20"/>
        <end position="41"/>
    </location>
</feature>
<evidence type="ECO:0000259" key="9">
    <source>
        <dbReference type="Pfam" id="PF13231"/>
    </source>
</evidence>
<evidence type="ECO:0000256" key="5">
    <source>
        <dbReference type="ARBA" id="ARBA00022692"/>
    </source>
</evidence>
<dbReference type="AlphaFoldDB" id="A0A841UR34"/>
<name>A0A841UR34_MICAE</name>
<evidence type="ECO:0000256" key="8">
    <source>
        <dbReference type="SAM" id="Phobius"/>
    </source>
</evidence>
<gene>
    <name evidence="10" type="ORF">H0902_09700</name>
</gene>
<reference evidence="10 11" key="1">
    <citation type="submission" date="2020-07" db="EMBL/GenBank/DDBJ databases">
        <title>Genomes of two Microcystis aeruginosa (Cyanobacteria) strains from Florida (USA) with disparate toxicogenic potential.</title>
        <authorList>
            <person name="Lefler F.W."/>
            <person name="Barbosa M."/>
            <person name="Berthold D.E."/>
            <person name="Laughinghouse H.D. IV."/>
        </authorList>
    </citation>
    <scope>NUCLEOTIDE SEQUENCE [LARGE SCALE GENOMIC DNA]</scope>
    <source>
        <strain evidence="10 11">BLCCF108</strain>
    </source>
</reference>
<feature type="domain" description="Glycosyltransferase RgtA/B/C/D-like" evidence="9">
    <location>
        <begin position="82"/>
        <end position="221"/>
    </location>
</feature>
<proteinExistence type="predicted"/>
<dbReference type="GO" id="GO:0016763">
    <property type="term" value="F:pentosyltransferase activity"/>
    <property type="evidence" value="ECO:0007669"/>
    <property type="project" value="TreeGrafter"/>
</dbReference>
<keyword evidence="7 8" id="KW-0472">Membrane</keyword>
<dbReference type="GO" id="GO:0009103">
    <property type="term" value="P:lipopolysaccharide biosynthetic process"/>
    <property type="evidence" value="ECO:0007669"/>
    <property type="project" value="UniProtKB-ARBA"/>
</dbReference>
<accession>A0A841UR34</accession>
<keyword evidence="5 8" id="KW-0812">Transmembrane</keyword>
<dbReference type="RefSeq" id="WP_185237319.1">
    <property type="nucleotide sequence ID" value="NZ_JACEGB010000172.1"/>
</dbReference>
<keyword evidence="4 10" id="KW-0808">Transferase</keyword>
<dbReference type="Proteomes" id="UP000551499">
    <property type="component" value="Unassembled WGS sequence"/>
</dbReference>
<dbReference type="GO" id="GO:0005886">
    <property type="term" value="C:plasma membrane"/>
    <property type="evidence" value="ECO:0007669"/>
    <property type="project" value="UniProtKB-SubCell"/>
</dbReference>
<comment type="caution">
    <text evidence="10">The sequence shown here is derived from an EMBL/GenBank/DDBJ whole genome shotgun (WGS) entry which is preliminary data.</text>
</comment>
<dbReference type="PANTHER" id="PTHR33908:SF11">
    <property type="entry name" value="MEMBRANE PROTEIN"/>
    <property type="match status" value="1"/>
</dbReference>
<evidence type="ECO:0000313" key="10">
    <source>
        <dbReference type="EMBL" id="MBC1191070.1"/>
    </source>
</evidence>
<protein>
    <submittedName>
        <fullName evidence="10">Glycosyltransferase family 39 protein</fullName>
    </submittedName>
</protein>
<keyword evidence="6 8" id="KW-1133">Transmembrane helix</keyword>
<feature type="transmembrane region" description="Helical" evidence="8">
    <location>
        <begin position="123"/>
        <end position="140"/>
    </location>
</feature>
<feature type="transmembrane region" description="Helical" evidence="8">
    <location>
        <begin position="174"/>
        <end position="199"/>
    </location>
</feature>
<feature type="transmembrane region" description="Helical" evidence="8">
    <location>
        <begin position="295"/>
        <end position="313"/>
    </location>
</feature>
<feature type="transmembrane region" description="Helical" evidence="8">
    <location>
        <begin position="339"/>
        <end position="362"/>
    </location>
</feature>
<evidence type="ECO:0000256" key="6">
    <source>
        <dbReference type="ARBA" id="ARBA00022989"/>
    </source>
</evidence>
<evidence type="ECO:0000256" key="3">
    <source>
        <dbReference type="ARBA" id="ARBA00022676"/>
    </source>
</evidence>
<feature type="transmembrane region" description="Helical" evidence="8">
    <location>
        <begin position="78"/>
        <end position="111"/>
    </location>
</feature>
<dbReference type="EMBL" id="JACEGB010000172">
    <property type="protein sequence ID" value="MBC1191070.1"/>
    <property type="molecule type" value="Genomic_DNA"/>
</dbReference>
<organism evidence="10 11">
    <name type="scientific">Microcystis aeruginosa BLCC-F108</name>
    <dbReference type="NCBI Taxonomy" id="2755317"/>
    <lineage>
        <taxon>Bacteria</taxon>
        <taxon>Bacillati</taxon>
        <taxon>Cyanobacteriota</taxon>
        <taxon>Cyanophyceae</taxon>
        <taxon>Oscillatoriophycideae</taxon>
        <taxon>Chroococcales</taxon>
        <taxon>Microcystaceae</taxon>
        <taxon>Microcystis</taxon>
    </lineage>
</organism>
<keyword evidence="2" id="KW-1003">Cell membrane</keyword>
<evidence type="ECO:0000256" key="2">
    <source>
        <dbReference type="ARBA" id="ARBA00022475"/>
    </source>
</evidence>
<dbReference type="InterPro" id="IPR050297">
    <property type="entry name" value="LipidA_mod_glycosyltrf_83"/>
</dbReference>
<evidence type="ECO:0000256" key="4">
    <source>
        <dbReference type="ARBA" id="ARBA00022679"/>
    </source>
</evidence>
<feature type="transmembrane region" description="Helical" evidence="8">
    <location>
        <begin position="467"/>
        <end position="485"/>
    </location>
</feature>
<comment type="subcellular location">
    <subcellularLocation>
        <location evidence="1">Cell membrane</location>
        <topology evidence="1">Multi-pass membrane protein</topology>
    </subcellularLocation>
</comment>
<evidence type="ECO:0000256" key="7">
    <source>
        <dbReference type="ARBA" id="ARBA00023136"/>
    </source>
</evidence>
<evidence type="ECO:0000313" key="11">
    <source>
        <dbReference type="Proteomes" id="UP000551499"/>
    </source>
</evidence>
<feature type="transmembrane region" description="Helical" evidence="8">
    <location>
        <begin position="434"/>
        <end position="461"/>
    </location>
</feature>